<evidence type="ECO:0000313" key="3">
    <source>
        <dbReference type="Proteomes" id="UP001256547"/>
    </source>
</evidence>
<evidence type="ECO:0000313" key="2">
    <source>
        <dbReference type="EMBL" id="MDT2597111.1"/>
    </source>
</evidence>
<name>A0ABU3ER15_9ENTE</name>
<dbReference type="RefSeq" id="WP_311800534.1">
    <property type="nucleotide sequence ID" value="NZ_JARPYR010000015.1"/>
</dbReference>
<feature type="coiled-coil region" evidence="1">
    <location>
        <begin position="2"/>
        <end position="39"/>
    </location>
</feature>
<proteinExistence type="predicted"/>
<comment type="caution">
    <text evidence="2">The sequence shown here is derived from an EMBL/GenBank/DDBJ whole genome shotgun (WGS) entry which is preliminary data.</text>
</comment>
<sequence>MIQIKVSNMDELQKLINQAQDQIDQLQETLRKIEQFKVQVS</sequence>
<dbReference type="Proteomes" id="UP001256547">
    <property type="component" value="Unassembled WGS sequence"/>
</dbReference>
<gene>
    <name evidence="2" type="ORF">P7D39_08855</name>
</gene>
<keyword evidence="1" id="KW-0175">Coiled coil</keyword>
<evidence type="ECO:0000256" key="1">
    <source>
        <dbReference type="SAM" id="Coils"/>
    </source>
</evidence>
<organism evidence="2 3">
    <name type="scientific">Enterococcus dongliensis</name>
    <dbReference type="NCBI Taxonomy" id="2559925"/>
    <lineage>
        <taxon>Bacteria</taxon>
        <taxon>Bacillati</taxon>
        <taxon>Bacillota</taxon>
        <taxon>Bacilli</taxon>
        <taxon>Lactobacillales</taxon>
        <taxon>Enterococcaceae</taxon>
        <taxon>Enterococcus</taxon>
    </lineage>
</organism>
<keyword evidence="3" id="KW-1185">Reference proteome</keyword>
<reference evidence="2 3" key="1">
    <citation type="submission" date="2023-03" db="EMBL/GenBank/DDBJ databases">
        <authorList>
            <person name="Shen W."/>
            <person name="Cai J."/>
        </authorList>
    </citation>
    <scope>NUCLEOTIDE SEQUENCE [LARGE SCALE GENOMIC DNA]</scope>
    <source>
        <strain evidence="2 3">P72-2</strain>
    </source>
</reference>
<dbReference type="EMBL" id="JARPYR010000015">
    <property type="protein sequence ID" value="MDT2597111.1"/>
    <property type="molecule type" value="Genomic_DNA"/>
</dbReference>
<accession>A0ABU3ER15</accession>
<protein>
    <submittedName>
        <fullName evidence="2">Uncharacterized protein</fullName>
    </submittedName>
</protein>